<evidence type="ECO:0000256" key="1">
    <source>
        <dbReference type="SAM" id="SignalP"/>
    </source>
</evidence>
<sequence length="72" mass="8056">MFGIIKIVLLACALASVRGKLIGLSSSSHEDTWLDFDECLRKCGYDHDYTFNPCLLACLEVLKGRSINHQLI</sequence>
<comment type="caution">
    <text evidence="2">The sequence shown here is derived from an EMBL/GenBank/DDBJ whole genome shotgun (WGS) entry which is preliminary data.</text>
</comment>
<evidence type="ECO:0000313" key="2">
    <source>
        <dbReference type="EMBL" id="CAJ0609275.1"/>
    </source>
</evidence>
<keyword evidence="1" id="KW-0732">Signal</keyword>
<accession>A0AA36MGH1</accession>
<protein>
    <submittedName>
        <fullName evidence="2">Uncharacterized protein</fullName>
    </submittedName>
</protein>
<feature type="signal peptide" evidence="1">
    <location>
        <begin position="1"/>
        <end position="19"/>
    </location>
</feature>
<name>A0AA36MGH1_CYLNA</name>
<gene>
    <name evidence="2" type="ORF">CYNAS_LOCUS21258</name>
</gene>
<dbReference type="AlphaFoldDB" id="A0AA36MGH1"/>
<evidence type="ECO:0000313" key="3">
    <source>
        <dbReference type="Proteomes" id="UP001176961"/>
    </source>
</evidence>
<dbReference type="Proteomes" id="UP001176961">
    <property type="component" value="Unassembled WGS sequence"/>
</dbReference>
<feature type="chain" id="PRO_5041361991" evidence="1">
    <location>
        <begin position="20"/>
        <end position="72"/>
    </location>
</feature>
<dbReference type="EMBL" id="CATQJL010000326">
    <property type="protein sequence ID" value="CAJ0609275.1"/>
    <property type="molecule type" value="Genomic_DNA"/>
</dbReference>
<reference evidence="2" key="1">
    <citation type="submission" date="2023-07" db="EMBL/GenBank/DDBJ databases">
        <authorList>
            <consortium name="CYATHOMIX"/>
        </authorList>
    </citation>
    <scope>NUCLEOTIDE SEQUENCE</scope>
    <source>
        <strain evidence="2">N/A</strain>
    </source>
</reference>
<proteinExistence type="predicted"/>
<keyword evidence="3" id="KW-1185">Reference proteome</keyword>
<organism evidence="2 3">
    <name type="scientific">Cylicocyclus nassatus</name>
    <name type="common">Nematode worm</name>
    <dbReference type="NCBI Taxonomy" id="53992"/>
    <lineage>
        <taxon>Eukaryota</taxon>
        <taxon>Metazoa</taxon>
        <taxon>Ecdysozoa</taxon>
        <taxon>Nematoda</taxon>
        <taxon>Chromadorea</taxon>
        <taxon>Rhabditida</taxon>
        <taxon>Rhabditina</taxon>
        <taxon>Rhabditomorpha</taxon>
        <taxon>Strongyloidea</taxon>
        <taxon>Strongylidae</taxon>
        <taxon>Cylicocyclus</taxon>
    </lineage>
</organism>